<dbReference type="PANTHER" id="PTHR35395">
    <property type="entry name" value="DUF6536 DOMAIN-CONTAINING PROTEIN"/>
    <property type="match status" value="1"/>
</dbReference>
<feature type="domain" description="DUF6536" evidence="3">
    <location>
        <begin position="155"/>
        <end position="306"/>
    </location>
</feature>
<reference evidence="4" key="1">
    <citation type="journal article" date="2021" name="Nat. Commun.">
        <title>Genetic determinants of endophytism in the Arabidopsis root mycobiome.</title>
        <authorList>
            <person name="Mesny F."/>
            <person name="Miyauchi S."/>
            <person name="Thiergart T."/>
            <person name="Pickel B."/>
            <person name="Atanasova L."/>
            <person name="Karlsson M."/>
            <person name="Huettel B."/>
            <person name="Barry K.W."/>
            <person name="Haridas S."/>
            <person name="Chen C."/>
            <person name="Bauer D."/>
            <person name="Andreopoulos W."/>
            <person name="Pangilinan J."/>
            <person name="LaButti K."/>
            <person name="Riley R."/>
            <person name="Lipzen A."/>
            <person name="Clum A."/>
            <person name="Drula E."/>
            <person name="Henrissat B."/>
            <person name="Kohler A."/>
            <person name="Grigoriev I.V."/>
            <person name="Martin F.M."/>
            <person name="Hacquard S."/>
        </authorList>
    </citation>
    <scope>NUCLEOTIDE SEQUENCE</scope>
    <source>
        <strain evidence="4">MPI-SDFR-AT-0120</strain>
    </source>
</reference>
<evidence type="ECO:0000256" key="2">
    <source>
        <dbReference type="SAM" id="Phobius"/>
    </source>
</evidence>
<feature type="region of interest" description="Disordered" evidence="1">
    <location>
        <begin position="1"/>
        <end position="41"/>
    </location>
</feature>
<feature type="transmembrane region" description="Helical" evidence="2">
    <location>
        <begin position="562"/>
        <end position="582"/>
    </location>
</feature>
<keyword evidence="2" id="KW-1133">Transmembrane helix</keyword>
<keyword evidence="2" id="KW-0812">Transmembrane</keyword>
<proteinExistence type="predicted"/>
<keyword evidence="5" id="KW-1185">Reference proteome</keyword>
<feature type="compositionally biased region" description="Basic and acidic residues" evidence="1">
    <location>
        <begin position="65"/>
        <end position="88"/>
    </location>
</feature>
<gene>
    <name evidence="4" type="ORF">FB567DRAFT_526579</name>
</gene>
<feature type="transmembrane region" description="Helical" evidence="2">
    <location>
        <begin position="720"/>
        <end position="740"/>
    </location>
</feature>
<evidence type="ECO:0000256" key="1">
    <source>
        <dbReference type="SAM" id="MobiDB-lite"/>
    </source>
</evidence>
<comment type="caution">
    <text evidence="4">The sequence shown here is derived from an EMBL/GenBank/DDBJ whole genome shotgun (WGS) entry which is preliminary data.</text>
</comment>
<protein>
    <recommendedName>
        <fullName evidence="3">DUF6536 domain-containing protein</fullName>
    </recommendedName>
</protein>
<feature type="transmembrane region" description="Helical" evidence="2">
    <location>
        <begin position="267"/>
        <end position="284"/>
    </location>
</feature>
<sequence>MSSSSKQHTDSDTGYSYPPGLHIVPSTSASHQPYDKTYDESPLSRLASLDLTSTRNTYDTDETWTELRDFPPPGKDDSDTQELLESRVRRSSTSSSASSTLTVARQSWAVRRLESMGNGIAAFCALPVIRHILWPFQWFDAAVTRMMGRTRFHGWRMGILLGCCMSTVVLGINITILVIGATREGGFKDGFAVPMSGVAEDVSWWSSAFHILINALSTLLLAASNYTMQVLSSPTRKDIDKAHARHEHLDIGVLSMRNLGRIPRRRLCLFILMGLSSIPIHLFYNSAVFYIGANNEYNLHAVQADWYVYNTTYLDNPAYDRIEGNGWIRLYDTALVSYGRLALVIDEYRNEIENKTLTGKPDGWPDVSEAQRGAWEAGDVKWGNGYEIIIELSNRDILKNITATQSTSRDWVRIDHMVGRANNSNETDSDPPPKFGHVSHAYAQRLATASRIQLSLNFLIIVIVCNTVKLLTMLWVVFMERKDYIVTLGDGASSFLERPDSTTEKMCILSKPEIVRDVADTPHKPKHNDQLSRLVTQSGKRWVKQYSTYSNALNRDREVGSYFIFIVVGILFALFLTTLTFAGKASTAWGTASDTTFRASDPSPESTLVNAWIANAGQLVLSFCYLAINSECTAMAGAAEWNNLATTRKGLRVTRPVGQQRDTYFLQLPYKWSLPLTFASGGLHWLLSQSVFLVRIDTYDREGALRIGEMSKSACGFSGTSWMVMTICFWLLVGIVGLIGRKKIKIRVPFAASCSLVISAACHPEKGDLEPHMRAVRWGVVEERMFEGERHCCLSSGGVGRPKEGEKYL</sequence>
<evidence type="ECO:0000313" key="5">
    <source>
        <dbReference type="Proteomes" id="UP000813461"/>
    </source>
</evidence>
<dbReference type="AlphaFoldDB" id="A0A8K0R7Q4"/>
<keyword evidence="2" id="KW-0472">Membrane</keyword>
<feature type="transmembrane region" description="Helical" evidence="2">
    <location>
        <begin position="202"/>
        <end position="223"/>
    </location>
</feature>
<dbReference type="Pfam" id="PF20163">
    <property type="entry name" value="DUF6536"/>
    <property type="match status" value="1"/>
</dbReference>
<feature type="transmembrane region" description="Helical" evidence="2">
    <location>
        <begin position="155"/>
        <end position="182"/>
    </location>
</feature>
<feature type="region of interest" description="Disordered" evidence="1">
    <location>
        <begin position="62"/>
        <end position="96"/>
    </location>
</feature>
<organism evidence="4 5">
    <name type="scientific">Paraphoma chrysanthemicola</name>
    <dbReference type="NCBI Taxonomy" id="798071"/>
    <lineage>
        <taxon>Eukaryota</taxon>
        <taxon>Fungi</taxon>
        <taxon>Dikarya</taxon>
        <taxon>Ascomycota</taxon>
        <taxon>Pezizomycotina</taxon>
        <taxon>Dothideomycetes</taxon>
        <taxon>Pleosporomycetidae</taxon>
        <taxon>Pleosporales</taxon>
        <taxon>Pleosporineae</taxon>
        <taxon>Phaeosphaeriaceae</taxon>
        <taxon>Paraphoma</taxon>
    </lineage>
</organism>
<evidence type="ECO:0000313" key="4">
    <source>
        <dbReference type="EMBL" id="KAH7086931.1"/>
    </source>
</evidence>
<evidence type="ECO:0000259" key="3">
    <source>
        <dbReference type="Pfam" id="PF20163"/>
    </source>
</evidence>
<feature type="transmembrane region" description="Helical" evidence="2">
    <location>
        <begin position="454"/>
        <end position="478"/>
    </location>
</feature>
<name>A0A8K0R7Q4_9PLEO</name>
<dbReference type="Proteomes" id="UP000813461">
    <property type="component" value="Unassembled WGS sequence"/>
</dbReference>
<dbReference type="OrthoDB" id="5429634at2759"/>
<dbReference type="InterPro" id="IPR046623">
    <property type="entry name" value="DUF6536"/>
</dbReference>
<dbReference type="EMBL" id="JAGMVJ010000010">
    <property type="protein sequence ID" value="KAH7086931.1"/>
    <property type="molecule type" value="Genomic_DNA"/>
</dbReference>
<dbReference type="PANTHER" id="PTHR35395:SF1">
    <property type="entry name" value="DUF6536 DOMAIN-CONTAINING PROTEIN"/>
    <property type="match status" value="1"/>
</dbReference>
<accession>A0A8K0R7Q4</accession>